<dbReference type="PANTHER" id="PTHR43162">
    <property type="match status" value="1"/>
</dbReference>
<dbReference type="Gene3D" id="3.40.50.720">
    <property type="entry name" value="NAD(P)-binding Rossmann-like Domain"/>
    <property type="match status" value="1"/>
</dbReference>
<gene>
    <name evidence="2" type="ORF">CH364_12960</name>
</gene>
<reference evidence="2 3" key="1">
    <citation type="submission" date="2017-07" db="EMBL/GenBank/DDBJ databases">
        <title>Leptospira spp. isolated from tropical soils.</title>
        <authorList>
            <person name="Thibeaux R."/>
            <person name="Iraola G."/>
            <person name="Ferres I."/>
            <person name="Bierque E."/>
            <person name="Girault D."/>
            <person name="Soupe-Gilbert M.-E."/>
            <person name="Picardeau M."/>
            <person name="Goarant C."/>
        </authorList>
    </citation>
    <scope>NUCLEOTIDE SEQUENCE [LARGE SCALE GENOMIC DNA]</scope>
    <source>
        <strain evidence="2 3">FH2-B-A1</strain>
    </source>
</reference>
<name>A0A2N0AIV5_9LEPT</name>
<organism evidence="2 3">
    <name type="scientific">Leptospira harrisiae</name>
    <dbReference type="NCBI Taxonomy" id="2023189"/>
    <lineage>
        <taxon>Bacteria</taxon>
        <taxon>Pseudomonadati</taxon>
        <taxon>Spirochaetota</taxon>
        <taxon>Spirochaetia</taxon>
        <taxon>Leptospirales</taxon>
        <taxon>Leptospiraceae</taxon>
        <taxon>Leptospira</taxon>
    </lineage>
</organism>
<protein>
    <submittedName>
        <fullName evidence="2">NmrA family transcriptional regulator</fullName>
    </submittedName>
</protein>
<evidence type="ECO:0000313" key="2">
    <source>
        <dbReference type="EMBL" id="PJZ84232.1"/>
    </source>
</evidence>
<keyword evidence="3" id="KW-1185">Reference proteome</keyword>
<feature type="domain" description="NAD(P)-binding" evidence="1">
    <location>
        <begin position="9"/>
        <end position="126"/>
    </location>
</feature>
<proteinExistence type="predicted"/>
<sequence length="278" mass="31637">MKPKTLIIGSNGKTGSRIVSKLNQAGFPVRLGSRKAKPTFDWEKPEGWQEVVKEINQVYISFQPDLAVPSSLEAIKTLVHVCQKNQVKRIFLLSGRGEPEAMACEQVVQNSGLEWTILRSSWFLQNFSEGMFLEQITEGRVLFPKVEAREPFVDLDDLCELAFASLTTDNHKNKLYELTGPELVSFKEVFQTIAEVTNQTISFEELPLDDYLATLKNFGLPEEVLWLTSYLFRTVLDGRNESVVNDLELALGRKPKDFRTYAKETAKSGIWKIRERVS</sequence>
<accession>A0A2N0AIV5</accession>
<dbReference type="OrthoDB" id="339107at2"/>
<dbReference type="InterPro" id="IPR051604">
    <property type="entry name" value="Ergot_Alk_Oxidoreductase"/>
</dbReference>
<dbReference type="InterPro" id="IPR036291">
    <property type="entry name" value="NAD(P)-bd_dom_sf"/>
</dbReference>
<dbReference type="InterPro" id="IPR016040">
    <property type="entry name" value="NAD(P)-bd_dom"/>
</dbReference>
<dbReference type="EMBL" id="NPDX01000003">
    <property type="protein sequence ID" value="PJZ84232.1"/>
    <property type="molecule type" value="Genomic_DNA"/>
</dbReference>
<dbReference type="RefSeq" id="WP_100744495.1">
    <property type="nucleotide sequence ID" value="NZ_NPDW01000002.1"/>
</dbReference>
<evidence type="ECO:0000313" key="3">
    <source>
        <dbReference type="Proteomes" id="UP000232145"/>
    </source>
</evidence>
<comment type="caution">
    <text evidence="2">The sequence shown here is derived from an EMBL/GenBank/DDBJ whole genome shotgun (WGS) entry which is preliminary data.</text>
</comment>
<dbReference type="Proteomes" id="UP000232145">
    <property type="component" value="Unassembled WGS sequence"/>
</dbReference>
<dbReference type="PANTHER" id="PTHR43162:SF1">
    <property type="entry name" value="PRESTALK A DIFFERENTIATION PROTEIN A"/>
    <property type="match status" value="1"/>
</dbReference>
<dbReference type="AlphaFoldDB" id="A0A2N0AIV5"/>
<dbReference type="SUPFAM" id="SSF51735">
    <property type="entry name" value="NAD(P)-binding Rossmann-fold domains"/>
    <property type="match status" value="1"/>
</dbReference>
<dbReference type="Pfam" id="PF13460">
    <property type="entry name" value="NAD_binding_10"/>
    <property type="match status" value="1"/>
</dbReference>
<evidence type="ECO:0000259" key="1">
    <source>
        <dbReference type="Pfam" id="PF13460"/>
    </source>
</evidence>